<evidence type="ECO:0000313" key="21">
    <source>
        <dbReference type="Proteomes" id="UP000647133"/>
    </source>
</evidence>
<organism evidence="20 21">
    <name type="scientific">Echinicola arenosa</name>
    <dbReference type="NCBI Taxonomy" id="2774144"/>
    <lineage>
        <taxon>Bacteria</taxon>
        <taxon>Pseudomonadati</taxon>
        <taxon>Bacteroidota</taxon>
        <taxon>Cytophagia</taxon>
        <taxon>Cytophagales</taxon>
        <taxon>Cyclobacteriaceae</taxon>
        <taxon>Echinicola</taxon>
    </lineage>
</organism>
<dbReference type="Gene3D" id="3.30.70.370">
    <property type="match status" value="1"/>
</dbReference>
<name>A0ABR9AJC1_9BACT</name>
<proteinExistence type="inferred from homology"/>
<evidence type="ECO:0000256" key="4">
    <source>
        <dbReference type="ARBA" id="ARBA00022679"/>
    </source>
</evidence>
<evidence type="ECO:0000259" key="17">
    <source>
        <dbReference type="SMART" id="SM00474"/>
    </source>
</evidence>
<dbReference type="GO" id="GO:0003887">
    <property type="term" value="F:DNA-directed DNA polymerase activity"/>
    <property type="evidence" value="ECO:0007669"/>
    <property type="project" value="UniProtKB-EC"/>
</dbReference>
<evidence type="ECO:0000256" key="3">
    <source>
        <dbReference type="ARBA" id="ARBA00020311"/>
    </source>
</evidence>
<dbReference type="PRINTS" id="PR00868">
    <property type="entry name" value="DNAPOLI"/>
</dbReference>
<evidence type="ECO:0000259" key="18">
    <source>
        <dbReference type="SMART" id="SM00475"/>
    </source>
</evidence>
<keyword evidence="21" id="KW-1185">Reference proteome</keyword>
<keyword evidence="10 16" id="KW-0269">Exonuclease</keyword>
<dbReference type="InterPro" id="IPR043502">
    <property type="entry name" value="DNA/RNA_pol_sf"/>
</dbReference>
<evidence type="ECO:0000259" key="19">
    <source>
        <dbReference type="SMART" id="SM00482"/>
    </source>
</evidence>
<dbReference type="InterPro" id="IPR029060">
    <property type="entry name" value="PIN-like_dom_sf"/>
</dbReference>
<dbReference type="EC" id="2.7.7.7" evidence="2 15"/>
<reference evidence="20 21" key="1">
    <citation type="submission" date="2020-09" db="EMBL/GenBank/DDBJ databases">
        <title>Echinicola sp. CAU 1574 isolated from sand of Sido Beach.</title>
        <authorList>
            <person name="Kim W."/>
        </authorList>
    </citation>
    <scope>NUCLEOTIDE SEQUENCE [LARGE SCALE GENOMIC DNA]</scope>
    <source>
        <strain evidence="20 21">CAU 1574</strain>
    </source>
</reference>
<dbReference type="EMBL" id="JACYTQ010000002">
    <property type="protein sequence ID" value="MBD8488924.1"/>
    <property type="molecule type" value="Genomic_DNA"/>
</dbReference>
<dbReference type="Gene3D" id="1.10.150.20">
    <property type="entry name" value="5' to 3' exonuclease, C-terminal subdomain"/>
    <property type="match status" value="2"/>
</dbReference>
<dbReference type="InterPro" id="IPR019760">
    <property type="entry name" value="DNA-dir_DNA_pol_A_CS"/>
</dbReference>
<comment type="function">
    <text evidence="16">In addition to polymerase activity, this DNA polymerase exhibits 3'-5' and 5'-3' exonuclease activity.</text>
</comment>
<evidence type="ECO:0000256" key="6">
    <source>
        <dbReference type="ARBA" id="ARBA00022705"/>
    </source>
</evidence>
<evidence type="ECO:0000256" key="2">
    <source>
        <dbReference type="ARBA" id="ARBA00012417"/>
    </source>
</evidence>
<keyword evidence="7" id="KW-0540">Nuclease</keyword>
<dbReference type="InterPro" id="IPR020046">
    <property type="entry name" value="5-3_exonucl_a-hlix_arch_N"/>
</dbReference>
<dbReference type="Gene3D" id="3.30.420.10">
    <property type="entry name" value="Ribonuclease H-like superfamily/Ribonuclease H"/>
    <property type="match status" value="1"/>
</dbReference>
<comment type="similarity">
    <text evidence="1 16">Belongs to the DNA polymerase type-A family.</text>
</comment>
<feature type="domain" description="DNA-directed DNA polymerase family A palm" evidence="19">
    <location>
        <begin position="697"/>
        <end position="904"/>
    </location>
</feature>
<gene>
    <name evidence="16 20" type="primary">polA</name>
    <name evidence="20" type="ORF">IFO69_09225</name>
</gene>
<dbReference type="InterPro" id="IPR002421">
    <property type="entry name" value="5-3_exonuclease"/>
</dbReference>
<dbReference type="CDD" id="cd08637">
    <property type="entry name" value="DNA_pol_A_pol_I_C"/>
    <property type="match status" value="1"/>
</dbReference>
<dbReference type="Pfam" id="PF01367">
    <property type="entry name" value="5_3_exonuc"/>
    <property type="match status" value="1"/>
</dbReference>
<dbReference type="Gene3D" id="1.20.1060.10">
    <property type="entry name" value="Taq DNA Polymerase, Chain T, domain 4"/>
    <property type="match status" value="1"/>
</dbReference>
<keyword evidence="8 16" id="KW-0227">DNA damage</keyword>
<dbReference type="InterPro" id="IPR001098">
    <property type="entry name" value="DNA-dir_DNA_pol_A_palm_dom"/>
</dbReference>
<keyword evidence="9 16" id="KW-0378">Hydrolase</keyword>
<dbReference type="Gene3D" id="3.40.50.1010">
    <property type="entry name" value="5'-nuclease"/>
    <property type="match status" value="1"/>
</dbReference>
<evidence type="ECO:0000256" key="15">
    <source>
        <dbReference type="NCBIfam" id="TIGR00593"/>
    </source>
</evidence>
<dbReference type="Proteomes" id="UP000647133">
    <property type="component" value="Unassembled WGS sequence"/>
</dbReference>
<dbReference type="PANTHER" id="PTHR10133:SF27">
    <property type="entry name" value="DNA POLYMERASE NU"/>
    <property type="match status" value="1"/>
</dbReference>
<evidence type="ECO:0000256" key="16">
    <source>
        <dbReference type="RuleBase" id="RU004460"/>
    </source>
</evidence>
<dbReference type="InterPro" id="IPR002562">
    <property type="entry name" value="3'-5'_exonuclease_dom"/>
</dbReference>
<dbReference type="CDD" id="cd09898">
    <property type="entry name" value="H3TH_53EXO"/>
    <property type="match status" value="1"/>
</dbReference>
<dbReference type="NCBIfam" id="TIGR00593">
    <property type="entry name" value="pola"/>
    <property type="match status" value="1"/>
</dbReference>
<protein>
    <recommendedName>
        <fullName evidence="3 15">DNA polymerase I</fullName>
        <ecNumber evidence="2 15">2.7.7.7</ecNumber>
    </recommendedName>
</protein>
<evidence type="ECO:0000256" key="10">
    <source>
        <dbReference type="ARBA" id="ARBA00022839"/>
    </source>
</evidence>
<dbReference type="InterPro" id="IPR018320">
    <property type="entry name" value="DNA_polymerase_1"/>
</dbReference>
<dbReference type="CDD" id="cd06139">
    <property type="entry name" value="DNA_polA_I_Ecoli_like_exo"/>
    <property type="match status" value="1"/>
</dbReference>
<dbReference type="NCBIfam" id="NF004397">
    <property type="entry name" value="PRK05755.1"/>
    <property type="match status" value="1"/>
</dbReference>
<dbReference type="Pfam" id="PF01612">
    <property type="entry name" value="DNA_pol_A_exo1"/>
    <property type="match status" value="1"/>
</dbReference>
<dbReference type="RefSeq" id="WP_192009771.1">
    <property type="nucleotide sequence ID" value="NZ_JACYTQ010000002.1"/>
</dbReference>
<dbReference type="CDD" id="cd09859">
    <property type="entry name" value="PIN_53EXO"/>
    <property type="match status" value="1"/>
</dbReference>
<accession>A0ABR9AJC1</accession>
<dbReference type="SMART" id="SM00474">
    <property type="entry name" value="35EXOc"/>
    <property type="match status" value="1"/>
</dbReference>
<feature type="domain" description="3'-5' exonuclease" evidence="17">
    <location>
        <begin position="347"/>
        <end position="528"/>
    </location>
</feature>
<evidence type="ECO:0000256" key="7">
    <source>
        <dbReference type="ARBA" id="ARBA00022722"/>
    </source>
</evidence>
<dbReference type="SUPFAM" id="SSF56672">
    <property type="entry name" value="DNA/RNA polymerases"/>
    <property type="match status" value="1"/>
</dbReference>
<comment type="caution">
    <text evidence="20">The sequence shown here is derived from an EMBL/GenBank/DDBJ whole genome shotgun (WGS) entry which is preliminary data.</text>
</comment>
<dbReference type="SMART" id="SM00279">
    <property type="entry name" value="HhH2"/>
    <property type="match status" value="1"/>
</dbReference>
<evidence type="ECO:0000256" key="13">
    <source>
        <dbReference type="ARBA" id="ARBA00023204"/>
    </source>
</evidence>
<dbReference type="Pfam" id="PF00476">
    <property type="entry name" value="DNA_pol_A"/>
    <property type="match status" value="1"/>
</dbReference>
<dbReference type="InterPro" id="IPR012337">
    <property type="entry name" value="RNaseH-like_sf"/>
</dbReference>
<dbReference type="InterPro" id="IPR020045">
    <property type="entry name" value="DNA_polI_H3TH"/>
</dbReference>
<dbReference type="SUPFAM" id="SSF88723">
    <property type="entry name" value="PIN domain-like"/>
    <property type="match status" value="1"/>
</dbReference>
<evidence type="ECO:0000256" key="9">
    <source>
        <dbReference type="ARBA" id="ARBA00022801"/>
    </source>
</evidence>
<dbReference type="SMART" id="SM00475">
    <property type="entry name" value="53EXOc"/>
    <property type="match status" value="1"/>
</dbReference>
<sequence length="940" mass="106378">MSSSDKKKLFLLDAMALIYRAHFAFSKNPRINSKGLNTGIMLGFTNTLLEVIEKQQPSHLAVAFDTAAPTFRHEQFEAYKANRQEQPEDITIGIPWVKQIVNGFNIPILELDGYEADDIIGTIAKKAEYKDFEVFMMTPDKDYGQLVEEHIFLYKPAFMGNAVDIMGPKEVCEKWEIEDPDQVRDILGLMGDAVDNIPGIPGIGEKTAKKLLKAYGTIEGLLEHTDELKGKQKENVVNFGQQGLLSKELATIKQDVPIEFNPKDLSYDGPDEEKLKALFAELEFRTLTKRVFGENIKKPTVKVNEQLGLFTGPQDAVVEEEEEDTEEVNPVPAPSQLDSVFSLAHDYHKVASLEDIQELVEYLEIQDELCFDTETTDLDPNRAELVGISFSYLSGEAFYIPIPEDQEEAKKLLAPLKPVFENEKITKIGQNIKYDVLVLKNYGIEVKGTFYDTMLAHYLIEPEGKHGMDWLAEHYLNYKPVSIESLIGKKGKNQGNMRDVDVDKVVEYASEDADITLQLAQKLNPDLQDRGLEKLFYEVETPLIPVLAAMEFEGVRLDKESLADLSTSLEKEIVEIEKKVYELAGVKFNLASPKQLGEVLFVKMELDPKAKKTKTGQYATGEEVLSKLAPKHEIAQAILDYRELVKLKNTYVDTLPTLINPKTGRIHTTYNQVVAATGRLSSVNPNLQNIPIRTERGREIRKAFVPRDEDHVILAADYSQIELRIMAAFSKDESMIEAFKNGRDIHSTTAAKIFQVPLDEVTSDMRRKAKTANFGIIYGISAFGLSQRLNISRTEAKEIIDAYFKEFPAVSEYMNDCIEKARKNEYVETLLGRRRYLRDINSRNATMRGYSERNAINAPIQGSAADMIKVAMIQVHRWMEEKQLKSKMILQVHDELVFDAHKDEVELLKNEIPKLMTEALTIDVPMQVEVGTGSDWLEAH</sequence>
<comment type="catalytic activity">
    <reaction evidence="14 16">
        <text>DNA(n) + a 2'-deoxyribonucleoside 5'-triphosphate = DNA(n+1) + diphosphate</text>
        <dbReference type="Rhea" id="RHEA:22508"/>
        <dbReference type="Rhea" id="RHEA-COMP:17339"/>
        <dbReference type="Rhea" id="RHEA-COMP:17340"/>
        <dbReference type="ChEBI" id="CHEBI:33019"/>
        <dbReference type="ChEBI" id="CHEBI:61560"/>
        <dbReference type="ChEBI" id="CHEBI:173112"/>
        <dbReference type="EC" id="2.7.7.7"/>
    </reaction>
</comment>
<evidence type="ECO:0000256" key="8">
    <source>
        <dbReference type="ARBA" id="ARBA00022763"/>
    </source>
</evidence>
<dbReference type="SMART" id="SM00482">
    <property type="entry name" value="POLAc"/>
    <property type="match status" value="1"/>
</dbReference>
<dbReference type="InterPro" id="IPR036279">
    <property type="entry name" value="5-3_exonuclease_C_sf"/>
</dbReference>
<evidence type="ECO:0000313" key="20">
    <source>
        <dbReference type="EMBL" id="MBD8488924.1"/>
    </source>
</evidence>
<dbReference type="PROSITE" id="PS00447">
    <property type="entry name" value="DNA_POLYMERASE_A"/>
    <property type="match status" value="1"/>
</dbReference>
<evidence type="ECO:0000256" key="5">
    <source>
        <dbReference type="ARBA" id="ARBA00022695"/>
    </source>
</evidence>
<dbReference type="Pfam" id="PF02739">
    <property type="entry name" value="5_3_exonuc_N"/>
    <property type="match status" value="1"/>
</dbReference>
<evidence type="ECO:0000256" key="11">
    <source>
        <dbReference type="ARBA" id="ARBA00022932"/>
    </source>
</evidence>
<evidence type="ECO:0000256" key="14">
    <source>
        <dbReference type="ARBA" id="ARBA00049244"/>
    </source>
</evidence>
<dbReference type="SUPFAM" id="SSF47807">
    <property type="entry name" value="5' to 3' exonuclease, C-terminal subdomain"/>
    <property type="match status" value="1"/>
</dbReference>
<feature type="domain" description="5'-3' exonuclease" evidence="18">
    <location>
        <begin position="7"/>
        <end position="268"/>
    </location>
</feature>
<dbReference type="InterPro" id="IPR036397">
    <property type="entry name" value="RNaseH_sf"/>
</dbReference>
<keyword evidence="4 16" id="KW-0808">Transferase</keyword>
<keyword evidence="11 16" id="KW-0239">DNA-directed DNA polymerase</keyword>
<dbReference type="SUPFAM" id="SSF53098">
    <property type="entry name" value="Ribonuclease H-like"/>
    <property type="match status" value="1"/>
</dbReference>
<evidence type="ECO:0000256" key="1">
    <source>
        <dbReference type="ARBA" id="ARBA00007705"/>
    </source>
</evidence>
<dbReference type="InterPro" id="IPR008918">
    <property type="entry name" value="HhH2"/>
</dbReference>
<evidence type="ECO:0000256" key="12">
    <source>
        <dbReference type="ARBA" id="ARBA00023125"/>
    </source>
</evidence>
<dbReference type="InterPro" id="IPR002298">
    <property type="entry name" value="DNA_polymerase_A"/>
</dbReference>
<dbReference type="PANTHER" id="PTHR10133">
    <property type="entry name" value="DNA POLYMERASE I"/>
    <property type="match status" value="1"/>
</dbReference>
<keyword evidence="5 16" id="KW-0548">Nucleotidyltransferase</keyword>
<keyword evidence="12 16" id="KW-0238">DNA-binding</keyword>
<keyword evidence="13 16" id="KW-0234">DNA repair</keyword>
<keyword evidence="6 16" id="KW-0235">DNA replication</keyword>